<organism evidence="3 4">
    <name type="scientific">Mizuhopecten yessoensis</name>
    <name type="common">Japanese scallop</name>
    <name type="synonym">Patinopecten yessoensis</name>
    <dbReference type="NCBI Taxonomy" id="6573"/>
    <lineage>
        <taxon>Eukaryota</taxon>
        <taxon>Metazoa</taxon>
        <taxon>Spiralia</taxon>
        <taxon>Lophotrochozoa</taxon>
        <taxon>Mollusca</taxon>
        <taxon>Bivalvia</taxon>
        <taxon>Autobranchia</taxon>
        <taxon>Pteriomorphia</taxon>
        <taxon>Pectinida</taxon>
        <taxon>Pectinoidea</taxon>
        <taxon>Pectinidae</taxon>
        <taxon>Mizuhopecten</taxon>
    </lineage>
</organism>
<accession>A0A210PXG7</accession>
<reference evidence="3 4" key="1">
    <citation type="journal article" date="2017" name="Nat. Ecol. Evol.">
        <title>Scallop genome provides insights into evolution of bilaterian karyotype and development.</title>
        <authorList>
            <person name="Wang S."/>
            <person name="Zhang J."/>
            <person name="Jiao W."/>
            <person name="Li J."/>
            <person name="Xun X."/>
            <person name="Sun Y."/>
            <person name="Guo X."/>
            <person name="Huan P."/>
            <person name="Dong B."/>
            <person name="Zhang L."/>
            <person name="Hu X."/>
            <person name="Sun X."/>
            <person name="Wang J."/>
            <person name="Zhao C."/>
            <person name="Wang Y."/>
            <person name="Wang D."/>
            <person name="Huang X."/>
            <person name="Wang R."/>
            <person name="Lv J."/>
            <person name="Li Y."/>
            <person name="Zhang Z."/>
            <person name="Liu B."/>
            <person name="Lu W."/>
            <person name="Hui Y."/>
            <person name="Liang J."/>
            <person name="Zhou Z."/>
            <person name="Hou R."/>
            <person name="Li X."/>
            <person name="Liu Y."/>
            <person name="Li H."/>
            <person name="Ning X."/>
            <person name="Lin Y."/>
            <person name="Zhao L."/>
            <person name="Xing Q."/>
            <person name="Dou J."/>
            <person name="Li Y."/>
            <person name="Mao J."/>
            <person name="Guo H."/>
            <person name="Dou H."/>
            <person name="Li T."/>
            <person name="Mu C."/>
            <person name="Jiang W."/>
            <person name="Fu Q."/>
            <person name="Fu X."/>
            <person name="Miao Y."/>
            <person name="Liu J."/>
            <person name="Yu Q."/>
            <person name="Li R."/>
            <person name="Liao H."/>
            <person name="Li X."/>
            <person name="Kong Y."/>
            <person name="Jiang Z."/>
            <person name="Chourrout D."/>
            <person name="Li R."/>
            <person name="Bao Z."/>
        </authorList>
    </citation>
    <scope>NUCLEOTIDE SEQUENCE [LARGE SCALE GENOMIC DNA]</scope>
    <source>
        <strain evidence="3 4">PY_sf001</strain>
    </source>
</reference>
<evidence type="ECO:0000313" key="4">
    <source>
        <dbReference type="Proteomes" id="UP000242188"/>
    </source>
</evidence>
<protein>
    <submittedName>
        <fullName evidence="3">Uncharacterized protein</fullName>
    </submittedName>
</protein>
<gene>
    <name evidence="3" type="ORF">KP79_PYT09831</name>
</gene>
<keyword evidence="2" id="KW-1133">Transmembrane helix</keyword>
<keyword evidence="2" id="KW-0812">Transmembrane</keyword>
<dbReference type="AlphaFoldDB" id="A0A210PXG7"/>
<feature type="transmembrane region" description="Helical" evidence="2">
    <location>
        <begin position="317"/>
        <end position="342"/>
    </location>
</feature>
<name>A0A210PXG7_MIZYE</name>
<keyword evidence="2" id="KW-0472">Membrane</keyword>
<dbReference type="Proteomes" id="UP000242188">
    <property type="component" value="Unassembled WGS sequence"/>
</dbReference>
<evidence type="ECO:0000256" key="1">
    <source>
        <dbReference type="SAM" id="MobiDB-lite"/>
    </source>
</evidence>
<feature type="region of interest" description="Disordered" evidence="1">
    <location>
        <begin position="225"/>
        <end position="266"/>
    </location>
</feature>
<dbReference type="OrthoDB" id="9904542at2759"/>
<feature type="compositionally biased region" description="Low complexity" evidence="1">
    <location>
        <begin position="233"/>
        <end position="247"/>
    </location>
</feature>
<feature type="compositionally biased region" description="Polar residues" evidence="1">
    <location>
        <begin position="248"/>
        <end position="260"/>
    </location>
</feature>
<dbReference type="EMBL" id="NEDP02005416">
    <property type="protein sequence ID" value="OWF41187.1"/>
    <property type="molecule type" value="Genomic_DNA"/>
</dbReference>
<sequence length="381" mass="42642">MRLHRLYHEVTDEKEAMDLYKWCNVLCQLWLLPSWITSKTLPEVAREKGLNSTSEPDILDSSSLFNSTIRNDNVTGSYETINSTTTESSSSVTVLPSNEKKLSTKGYPVSEKNSSLWDLKTKTLSSQAENITAFIDKTSENKTSFGDYTNTVSPENSSVVTVANKNMPINTARVTEEHKRVSTTSELEGFRETTSMIYSTVGLDTNKTSVNITAPLDIDDISKTTPYIDNENDTSTNNSSSISPSTNLHTKSTAAVTPSSAKKKPIVWTTPHPNVVRHMWLAKRARSRTRTGSLHHLSLVPIEDGPFGSLIWRDKKYLITVLVPIGIGIIGAVCIISMAYVVRFCHRHERKMQEIRETIQKRYATQNDQVILLTNSSDDEF</sequence>
<proteinExistence type="predicted"/>
<evidence type="ECO:0000256" key="2">
    <source>
        <dbReference type="SAM" id="Phobius"/>
    </source>
</evidence>
<comment type="caution">
    <text evidence="3">The sequence shown here is derived from an EMBL/GenBank/DDBJ whole genome shotgun (WGS) entry which is preliminary data.</text>
</comment>
<keyword evidence="4" id="KW-1185">Reference proteome</keyword>
<evidence type="ECO:0000313" key="3">
    <source>
        <dbReference type="EMBL" id="OWF41187.1"/>
    </source>
</evidence>